<evidence type="ECO:0000259" key="2">
    <source>
        <dbReference type="Pfam" id="PF21686"/>
    </source>
</evidence>
<dbReference type="PANTHER" id="PTHR42705:SF3">
    <property type="entry name" value="ATP-DEPENDENT DNA LIGASE"/>
    <property type="match status" value="1"/>
</dbReference>
<dbReference type="AlphaFoldDB" id="A0AAU4JYD5"/>
<dbReference type="InterPro" id="IPR014145">
    <property type="entry name" value="LigD_pol_dom"/>
</dbReference>
<dbReference type="KEGG" id="whr:OG579_13965"/>
<protein>
    <submittedName>
        <fullName evidence="3">DNA polymerase domain-containing protein</fullName>
    </submittedName>
</protein>
<dbReference type="Pfam" id="PF21686">
    <property type="entry name" value="LigD_Prim-Pol"/>
    <property type="match status" value="1"/>
</dbReference>
<name>A0AAU4JYD5_9NOCA</name>
<evidence type="ECO:0000256" key="1">
    <source>
        <dbReference type="SAM" id="MobiDB-lite"/>
    </source>
</evidence>
<dbReference type="RefSeq" id="WP_328856415.1">
    <property type="nucleotide sequence ID" value="NZ_CP108021.1"/>
</dbReference>
<feature type="domain" description="DNA ligase D polymerase" evidence="2">
    <location>
        <begin position="37"/>
        <end position="300"/>
    </location>
</feature>
<feature type="region of interest" description="Disordered" evidence="1">
    <location>
        <begin position="325"/>
        <end position="359"/>
    </location>
</feature>
<organism evidence="3 4">
    <name type="scientific">Williamsia herbipolensis</name>
    <dbReference type="NCBI Taxonomy" id="1603258"/>
    <lineage>
        <taxon>Bacteria</taxon>
        <taxon>Bacillati</taxon>
        <taxon>Actinomycetota</taxon>
        <taxon>Actinomycetes</taxon>
        <taxon>Mycobacteriales</taxon>
        <taxon>Nocardiaceae</taxon>
        <taxon>Williamsia</taxon>
    </lineage>
</organism>
<keyword evidence="4" id="KW-1185">Reference proteome</keyword>
<dbReference type="EMBL" id="CP108021">
    <property type="protein sequence ID" value="WUM18833.1"/>
    <property type="molecule type" value="Genomic_DNA"/>
</dbReference>
<sequence>MAKTPAAMVAVGDREVRVSSPDRVVYEATDRTPDISKLEVCEYFATVGDALMAAIGERPTAMERWPDGWREGMRLATGPQDREGDGFYQKRLPKGAPDFVDTVSIAFPSGRKADELCPTEPASLVWAAQMGALTFHPWPVRRPDVDHPDELRIDLDPQPGTSFSDAQRVADVLRELLAEHGLRGFPKTSGNRGVHIYVRIEPRWTFDEVRHAAIGLGRELERRDDGVTTAWWKEERGTRLFLDYNQNLRDRTIASAWSLRAQPGAPVSTPVTWERLAEVTDPRDFNLTTVPDYLADGDPWSEIDSQAYSIEPLLELWETLPGGELNFPPDYPKQKGEPPRVQPSKKVESHWDSDGNRLE</sequence>
<feature type="compositionally biased region" description="Basic and acidic residues" evidence="1">
    <location>
        <begin position="345"/>
        <end position="359"/>
    </location>
</feature>
<dbReference type="Proteomes" id="UP001432128">
    <property type="component" value="Chromosome"/>
</dbReference>
<evidence type="ECO:0000313" key="4">
    <source>
        <dbReference type="Proteomes" id="UP001432128"/>
    </source>
</evidence>
<dbReference type="CDD" id="cd04865">
    <property type="entry name" value="LigD_Pol_like_2"/>
    <property type="match status" value="1"/>
</dbReference>
<dbReference type="Gene3D" id="3.90.920.10">
    <property type="entry name" value="DNA primase, PRIM domain"/>
    <property type="match status" value="1"/>
</dbReference>
<gene>
    <name evidence="3" type="ORF">OG579_13965</name>
</gene>
<proteinExistence type="predicted"/>
<evidence type="ECO:0000313" key="3">
    <source>
        <dbReference type="EMBL" id="WUM18833.1"/>
    </source>
</evidence>
<dbReference type="InterPro" id="IPR052171">
    <property type="entry name" value="NHEJ_LigD"/>
</dbReference>
<accession>A0AAU4JYD5</accession>
<dbReference type="PANTHER" id="PTHR42705">
    <property type="entry name" value="BIFUNCTIONAL NON-HOMOLOGOUS END JOINING PROTEIN LIGD"/>
    <property type="match status" value="1"/>
</dbReference>
<reference evidence="3 4" key="1">
    <citation type="submission" date="2022-10" db="EMBL/GenBank/DDBJ databases">
        <title>The complete genomes of actinobacterial strains from the NBC collection.</title>
        <authorList>
            <person name="Joergensen T.S."/>
            <person name="Alvarez Arevalo M."/>
            <person name="Sterndorff E.B."/>
            <person name="Faurdal D."/>
            <person name="Vuksanovic O."/>
            <person name="Mourched A.-S."/>
            <person name="Charusanti P."/>
            <person name="Shaw S."/>
            <person name="Blin K."/>
            <person name="Weber T."/>
        </authorList>
    </citation>
    <scope>NUCLEOTIDE SEQUENCE [LARGE SCALE GENOMIC DNA]</scope>
    <source>
        <strain evidence="3 4">NBC_00319</strain>
    </source>
</reference>